<dbReference type="InterPro" id="IPR005693">
    <property type="entry name" value="Mce"/>
</dbReference>
<evidence type="ECO:0000259" key="3">
    <source>
        <dbReference type="Pfam" id="PF02470"/>
    </source>
</evidence>
<keyword evidence="2" id="KW-0812">Transmembrane</keyword>
<dbReference type="NCBIfam" id="TIGR00996">
    <property type="entry name" value="Mtu_fam_mce"/>
    <property type="match status" value="1"/>
</dbReference>
<keyword evidence="6" id="KW-1185">Reference proteome</keyword>
<dbReference type="InterPro" id="IPR024516">
    <property type="entry name" value="Mce_C"/>
</dbReference>
<evidence type="ECO:0000256" key="1">
    <source>
        <dbReference type="SAM" id="MobiDB-lite"/>
    </source>
</evidence>
<dbReference type="EMBL" id="JAADZU010000006">
    <property type="protein sequence ID" value="NDK88534.1"/>
    <property type="molecule type" value="Genomic_DNA"/>
</dbReference>
<dbReference type="Pfam" id="PF11887">
    <property type="entry name" value="Mce4_CUP1"/>
    <property type="match status" value="1"/>
</dbReference>
<feature type="transmembrane region" description="Helical" evidence="2">
    <location>
        <begin position="15"/>
        <end position="34"/>
    </location>
</feature>
<dbReference type="GO" id="GO:0051701">
    <property type="term" value="P:biological process involved in interaction with host"/>
    <property type="evidence" value="ECO:0007669"/>
    <property type="project" value="TreeGrafter"/>
</dbReference>
<dbReference type="AlphaFoldDB" id="A0A7K3LJZ0"/>
<evidence type="ECO:0000259" key="4">
    <source>
        <dbReference type="Pfam" id="PF11887"/>
    </source>
</evidence>
<gene>
    <name evidence="5" type="ORF">GYA93_02895</name>
</gene>
<dbReference type="Pfam" id="PF02470">
    <property type="entry name" value="MlaD"/>
    <property type="match status" value="1"/>
</dbReference>
<evidence type="ECO:0000313" key="5">
    <source>
        <dbReference type="EMBL" id="NDK88534.1"/>
    </source>
</evidence>
<keyword evidence="2" id="KW-1133">Transmembrane helix</keyword>
<protein>
    <submittedName>
        <fullName evidence="5">MCE family protein</fullName>
    </submittedName>
</protein>
<dbReference type="GO" id="GO:0005576">
    <property type="term" value="C:extracellular region"/>
    <property type="evidence" value="ECO:0007669"/>
    <property type="project" value="TreeGrafter"/>
</dbReference>
<evidence type="ECO:0000313" key="6">
    <source>
        <dbReference type="Proteomes" id="UP000466307"/>
    </source>
</evidence>
<name>A0A7K3LJZ0_9ACTN</name>
<dbReference type="Proteomes" id="UP000466307">
    <property type="component" value="Unassembled WGS sequence"/>
</dbReference>
<keyword evidence="2" id="KW-0472">Membrane</keyword>
<dbReference type="RefSeq" id="WP_059035855.1">
    <property type="nucleotide sequence ID" value="NZ_JAADZU010000006.1"/>
</dbReference>
<evidence type="ECO:0000256" key="2">
    <source>
        <dbReference type="SAM" id="Phobius"/>
    </source>
</evidence>
<reference evidence="5 6" key="1">
    <citation type="submission" date="2020-01" db="EMBL/GenBank/DDBJ databases">
        <title>Investigation of new actinobacteria for the biodesulphurisation of diesel fuel.</title>
        <authorList>
            <person name="Athi Narayanan S.M."/>
        </authorList>
    </citation>
    <scope>NUCLEOTIDE SEQUENCE [LARGE SCALE GENOMIC DNA]</scope>
    <source>
        <strain evidence="5 6">213E</strain>
    </source>
</reference>
<dbReference type="InterPro" id="IPR003399">
    <property type="entry name" value="Mce/MlaD"/>
</dbReference>
<dbReference type="PANTHER" id="PTHR33371:SF19">
    <property type="entry name" value="MCE-FAMILY PROTEIN MCE4A"/>
    <property type="match status" value="1"/>
</dbReference>
<sequence>MSTMLPGNPVSKFGYIVRAAGALIVIAVFAVWMVGRSTGLTSNDPVIHAEVPVAAGLISPGAPVRYHGVKVGQISSVDAGRDSSEVGMTIEKSVIGSIPAGVIMRVLPRTFFGDIYVQLVPIPGREQGSALSDGDAVAVDSGPDAVNLYDIFSKMSDLIAEVEPEKMTVALAAVNKAIGGRGRDLGVMIDQWAASSRQLEDSVNQFIDATPRFRRVMESLERATPAITETLASVTDISRGIVDHQQNLASFFAAASGYLDTAAPFVAAQKQNLIRVIDSTGTILSTVADNPAGISTTLREADAFAVAGAQVFSTGKFDITAVPTFAQPMPYTAADCPTYGPMRGSQCFGTGSERGVGPVRAPGTGNGTVLNPPRRTPQSPTPTPQAGVAPSAFGGEVSIDGTGEREALRGLEGMVTRNSTTIESTDGQPNPATVMMLGPMVRGAQVSAS</sequence>
<feature type="domain" description="Mammalian cell entry C-terminal" evidence="4">
    <location>
        <begin position="129"/>
        <end position="344"/>
    </location>
</feature>
<dbReference type="PANTHER" id="PTHR33371">
    <property type="entry name" value="INTERMEMBRANE PHOSPHOLIPID TRANSPORT SYSTEM BINDING PROTEIN MLAD-RELATED"/>
    <property type="match status" value="1"/>
</dbReference>
<proteinExistence type="predicted"/>
<feature type="domain" description="Mce/MlaD" evidence="3">
    <location>
        <begin position="46"/>
        <end position="121"/>
    </location>
</feature>
<accession>A0A7K3LJZ0</accession>
<dbReference type="InterPro" id="IPR052336">
    <property type="entry name" value="MlaD_Phospholipid_Transporter"/>
</dbReference>
<feature type="region of interest" description="Disordered" evidence="1">
    <location>
        <begin position="354"/>
        <end position="404"/>
    </location>
</feature>
<organism evidence="5 6">
    <name type="scientific">Gordonia desulfuricans</name>
    <dbReference type="NCBI Taxonomy" id="89051"/>
    <lineage>
        <taxon>Bacteria</taxon>
        <taxon>Bacillati</taxon>
        <taxon>Actinomycetota</taxon>
        <taxon>Actinomycetes</taxon>
        <taxon>Mycobacteriales</taxon>
        <taxon>Gordoniaceae</taxon>
        <taxon>Gordonia</taxon>
    </lineage>
</organism>
<comment type="caution">
    <text evidence="5">The sequence shown here is derived from an EMBL/GenBank/DDBJ whole genome shotgun (WGS) entry which is preliminary data.</text>
</comment>